<keyword evidence="26" id="KW-1185">Reference proteome</keyword>
<evidence type="ECO:0000256" key="9">
    <source>
        <dbReference type="ARBA" id="ARBA00022723"/>
    </source>
</evidence>
<comment type="pathway">
    <text evidence="3 22">Glycan metabolism; plant cellulose biosynthesis.</text>
</comment>
<keyword evidence="11 22" id="KW-0862">Zinc</keyword>
<keyword evidence="6 22" id="KW-0328">Glycosyltransferase</keyword>
<dbReference type="AlphaFoldDB" id="A0A2Z6MJ09"/>
<evidence type="ECO:0000256" key="6">
    <source>
        <dbReference type="ARBA" id="ARBA00022676"/>
    </source>
</evidence>
<keyword evidence="8 22" id="KW-0812">Transmembrane</keyword>
<protein>
    <recommendedName>
        <fullName evidence="22">Cellulose synthase</fullName>
        <ecNumber evidence="22">2.4.1.12</ecNumber>
    </recommendedName>
</protein>
<evidence type="ECO:0000256" key="20">
    <source>
        <dbReference type="PIRSR" id="PIRSR605150-3"/>
    </source>
</evidence>
<evidence type="ECO:0000256" key="23">
    <source>
        <dbReference type="SAM" id="MobiDB-lite"/>
    </source>
</evidence>
<dbReference type="Gene3D" id="3.90.550.10">
    <property type="entry name" value="Spore Coat Polysaccharide Biosynthesis Protein SpsA, Chain A"/>
    <property type="match status" value="1"/>
</dbReference>
<comment type="subcellular location">
    <subcellularLocation>
        <location evidence="2 22">Cell membrane</location>
        <topology evidence="2 22">Multi-pass membrane protein</topology>
    </subcellularLocation>
</comment>
<evidence type="ECO:0000256" key="17">
    <source>
        <dbReference type="ARBA" id="ARBA00023316"/>
    </source>
</evidence>
<feature type="transmembrane region" description="Helical" evidence="22">
    <location>
        <begin position="814"/>
        <end position="833"/>
    </location>
</feature>
<feature type="transmembrane region" description="Helical" evidence="22">
    <location>
        <begin position="746"/>
        <end position="767"/>
    </location>
</feature>
<evidence type="ECO:0000256" key="8">
    <source>
        <dbReference type="ARBA" id="ARBA00022692"/>
    </source>
</evidence>
<dbReference type="CDD" id="cd16617">
    <property type="entry name" value="mRING-HC-C4C4_CesA"/>
    <property type="match status" value="1"/>
</dbReference>
<evidence type="ECO:0000256" key="22">
    <source>
        <dbReference type="RuleBase" id="RU361116"/>
    </source>
</evidence>
<dbReference type="UniPathway" id="UPA00695"/>
<dbReference type="InterPro" id="IPR001841">
    <property type="entry name" value="Znf_RING"/>
</dbReference>
<keyword evidence="7 22" id="KW-0808">Transferase</keyword>
<comment type="cofactor">
    <cofactor evidence="1">
        <name>Mn(2+)</name>
        <dbReference type="ChEBI" id="CHEBI:29035"/>
    </cofactor>
</comment>
<evidence type="ECO:0000256" key="1">
    <source>
        <dbReference type="ARBA" id="ARBA00001936"/>
    </source>
</evidence>
<dbReference type="Pfam" id="PF14569">
    <property type="entry name" value="zf-UDP"/>
    <property type="match status" value="1"/>
</dbReference>
<comment type="catalytic activity">
    <reaction evidence="18 22">
        <text>[(1-&gt;4)-beta-D-glucosyl](n) + UDP-alpha-D-glucose = [(1-&gt;4)-beta-D-glucosyl](n+1) + UDP + H(+)</text>
        <dbReference type="Rhea" id="RHEA:19929"/>
        <dbReference type="Rhea" id="RHEA-COMP:10033"/>
        <dbReference type="Rhea" id="RHEA-COMP:10034"/>
        <dbReference type="ChEBI" id="CHEBI:15378"/>
        <dbReference type="ChEBI" id="CHEBI:18246"/>
        <dbReference type="ChEBI" id="CHEBI:58223"/>
        <dbReference type="ChEBI" id="CHEBI:58885"/>
        <dbReference type="EC" id="2.4.1.12"/>
    </reaction>
</comment>
<dbReference type="Proteomes" id="UP000242715">
    <property type="component" value="Unassembled WGS sequence"/>
</dbReference>
<dbReference type="GO" id="GO:0008270">
    <property type="term" value="F:zinc ion binding"/>
    <property type="evidence" value="ECO:0007669"/>
    <property type="project" value="UniProtKB-KW"/>
</dbReference>
<feature type="transmembrane region" description="Helical" evidence="22">
    <location>
        <begin position="930"/>
        <end position="950"/>
    </location>
</feature>
<name>A0A2Z6MJ09_TRISU</name>
<evidence type="ECO:0000256" key="15">
    <source>
        <dbReference type="ARBA" id="ARBA00023136"/>
    </source>
</evidence>
<evidence type="ECO:0000313" key="25">
    <source>
        <dbReference type="EMBL" id="GAU23175.1"/>
    </source>
</evidence>
<dbReference type="EMBL" id="DF973264">
    <property type="protein sequence ID" value="GAU23175.1"/>
    <property type="molecule type" value="Genomic_DNA"/>
</dbReference>
<evidence type="ECO:0000256" key="5">
    <source>
        <dbReference type="ARBA" id="ARBA00022475"/>
    </source>
</evidence>
<evidence type="ECO:0000259" key="24">
    <source>
        <dbReference type="PROSITE" id="PS50089"/>
    </source>
</evidence>
<evidence type="ECO:0000256" key="14">
    <source>
        <dbReference type="ARBA" id="ARBA00022990"/>
    </source>
</evidence>
<evidence type="ECO:0000256" key="3">
    <source>
        <dbReference type="ARBA" id="ARBA00004768"/>
    </source>
</evidence>
<dbReference type="GO" id="GO:0005886">
    <property type="term" value="C:plasma membrane"/>
    <property type="evidence" value="ECO:0007669"/>
    <property type="project" value="UniProtKB-SubCell"/>
</dbReference>
<keyword evidence="16" id="KW-0464">Manganese</keyword>
<evidence type="ECO:0000256" key="16">
    <source>
        <dbReference type="ARBA" id="ARBA00023211"/>
    </source>
</evidence>
<feature type="region of interest" description="Disordered" evidence="23">
    <location>
        <begin position="75"/>
        <end position="184"/>
    </location>
</feature>
<keyword evidence="10 21" id="KW-0863">Zinc-finger</keyword>
<dbReference type="Gene3D" id="3.30.40.10">
    <property type="entry name" value="Zinc/RING finger domain, C3HC4 (zinc finger)"/>
    <property type="match status" value="1"/>
</dbReference>
<keyword evidence="13 22" id="KW-1133">Transmembrane helix</keyword>
<evidence type="ECO:0000313" key="26">
    <source>
        <dbReference type="Proteomes" id="UP000242715"/>
    </source>
</evidence>
<feature type="transmembrane region" description="Helical" evidence="22">
    <location>
        <begin position="867"/>
        <end position="890"/>
    </location>
</feature>
<evidence type="ECO:0000256" key="4">
    <source>
        <dbReference type="ARBA" id="ARBA00007548"/>
    </source>
</evidence>
<feature type="binding site" evidence="20">
    <location>
        <position position="442"/>
    </location>
    <ligand>
        <name>Mn(2+)</name>
        <dbReference type="ChEBI" id="CHEBI:29035"/>
    </ligand>
</feature>
<evidence type="ECO:0000256" key="21">
    <source>
        <dbReference type="PROSITE-ProRule" id="PRU00175"/>
    </source>
</evidence>
<organism evidence="25 26">
    <name type="scientific">Trifolium subterraneum</name>
    <name type="common">Subterranean clover</name>
    <dbReference type="NCBI Taxonomy" id="3900"/>
    <lineage>
        <taxon>Eukaryota</taxon>
        <taxon>Viridiplantae</taxon>
        <taxon>Streptophyta</taxon>
        <taxon>Embryophyta</taxon>
        <taxon>Tracheophyta</taxon>
        <taxon>Spermatophyta</taxon>
        <taxon>Magnoliopsida</taxon>
        <taxon>eudicotyledons</taxon>
        <taxon>Gunneridae</taxon>
        <taxon>Pentapetalae</taxon>
        <taxon>rosids</taxon>
        <taxon>fabids</taxon>
        <taxon>Fabales</taxon>
        <taxon>Fabaceae</taxon>
        <taxon>Papilionoideae</taxon>
        <taxon>50 kb inversion clade</taxon>
        <taxon>NPAAA clade</taxon>
        <taxon>Hologalegina</taxon>
        <taxon>IRL clade</taxon>
        <taxon>Trifolieae</taxon>
        <taxon>Trifolium</taxon>
    </lineage>
</organism>
<feature type="binding site" evidence="20">
    <location>
        <position position="466"/>
    </location>
    <ligand>
        <name>Mn(2+)</name>
        <dbReference type="ChEBI" id="CHEBI:29035"/>
    </ligand>
</feature>
<gene>
    <name evidence="25" type="ORF">TSUD_306230</name>
</gene>
<feature type="binding site" evidence="19">
    <location>
        <position position="441"/>
    </location>
    <ligand>
        <name>UDP-alpha-D-glucose</name>
        <dbReference type="ChEBI" id="CHEBI:58885"/>
    </ligand>
</feature>
<keyword evidence="17 22" id="KW-0961">Cell wall biogenesis/degradation</keyword>
<feature type="transmembrane region" description="Helical" evidence="22">
    <location>
        <begin position="779"/>
        <end position="802"/>
    </location>
</feature>
<dbReference type="GO" id="GO:0016760">
    <property type="term" value="F:cellulose synthase (UDP-forming) activity"/>
    <property type="evidence" value="ECO:0007669"/>
    <property type="project" value="UniProtKB-EC"/>
</dbReference>
<dbReference type="InterPro" id="IPR029044">
    <property type="entry name" value="Nucleotide-diphossugar_trans"/>
</dbReference>
<accession>A0A2Z6MJ09</accession>
<evidence type="ECO:0000256" key="10">
    <source>
        <dbReference type="ARBA" id="ARBA00022771"/>
    </source>
</evidence>
<keyword evidence="15 22" id="KW-0472">Membrane</keyword>
<sequence>MEASSGMVAGSHNRNELVRIRHDSSDSGKPLKNLNGQNCQICGENVGLTATGDLFVACNECGYPVCRPCYEYERKDGNQSCPQCKTRYKRHKGSARVNGDDDEDDGDDIENEFNYTQGNTKSRTQWDDDADLSSSSRREYQQPIPLLTNGQTMSGEIPTPDNQSVRTTSGPLGPSEKSHSLPYIDPRLPVPVRIVDPSKDLNSYGLGNVDWKERVEGWKLKHEKNMVQMTGRYAEGKSGGGGDIEGTGSNGEELQMVDDARQPMSRIVPISSSQLTPYRVVIVLRLIILGFFLQYRVTHPVKDAYPLWLTSVICEIWFALSWILDQFPKWSPINRETYLDRLAIRYDREGEPSQLAPVDIFREYEEFKVRINSYVAKAQKTPEEGWTMQDGTPWPGNNSRDHPGMIQVFLGHSGGLDTDGNELPRLVYVSREKRPGFQHHKKAGAMNALIRVSAVLTNGAYLLNVDCDHYFNNCKALKEAMCFMMDPAYGKKTCYVQFPQRFDGIDLHDRYANRNIVFFDINMKGHDGIQGPVYVGTGCCFNRQALYGYDPVLTEEDLEPNIIVKSCWGSRKKGRGGNKKYGDKKRGVKRTESTIPIFNMEDDEGVEGYDEERSLLMSTKSLEKRFGQSPVFIAATLYEQGGIPPATNPATLLKEAIHIGWIYGSVTEDILTGFKMHARGWISVYCMPLRPAFKGSAPINLSDRLNQVLRWALGSIEIFLSRHCPLWYGYNGRMRPLMRLAYINTIVYPFTSIPLIAYCTLPAFCLITNKFIIPEISNFASMWFILLFISIFTTSILELRWSGVGIEDWWRNEQFWVIGGTSAHLFAVFQGLLKVLAGIDTNFTVTSKASDEDGDFAELYVFKWTSLLIPPTTVLIVNLIGIVAGVSYAINSGYQSWGPLFGKLFFAIWVIAHLYPFLKGLLGKSNRTPTIVIVWSILLASIFSLLWVRIDPFIKDPNKASSNGQCGINC</sequence>
<evidence type="ECO:0000256" key="19">
    <source>
        <dbReference type="PIRSR" id="PIRSR605150-2"/>
    </source>
</evidence>
<dbReference type="GO" id="GO:0071555">
    <property type="term" value="P:cell wall organization"/>
    <property type="evidence" value="ECO:0007669"/>
    <property type="project" value="UniProtKB-KW"/>
</dbReference>
<dbReference type="InterPro" id="IPR027934">
    <property type="entry name" value="CES_Znf_RING"/>
</dbReference>
<dbReference type="GO" id="GO:0030244">
    <property type="term" value="P:cellulose biosynthetic process"/>
    <property type="evidence" value="ECO:0007669"/>
    <property type="project" value="UniProtKB-KW"/>
</dbReference>
<dbReference type="SUPFAM" id="SSF53448">
    <property type="entry name" value="Nucleotide-diphospho-sugar transferases"/>
    <property type="match status" value="1"/>
</dbReference>
<feature type="compositionally biased region" description="Polar residues" evidence="23">
    <location>
        <begin position="148"/>
        <end position="170"/>
    </location>
</feature>
<dbReference type="FunFam" id="3.90.550.10:FF:000009">
    <property type="entry name" value="Cellulose synthase"/>
    <property type="match status" value="1"/>
</dbReference>
<feature type="transmembrane region" description="Helical" evidence="22">
    <location>
        <begin position="896"/>
        <end position="918"/>
    </location>
</feature>
<keyword evidence="14" id="KW-0007">Acetylation</keyword>
<comment type="caution">
    <text evidence="22">Lacks conserved residue(s) required for the propagation of feature annotation.</text>
</comment>
<reference evidence="26" key="1">
    <citation type="journal article" date="2017" name="Front. Plant Sci.">
        <title>Climate Clever Clovers: New Paradigm to Reduce the Environmental Footprint of Ruminants by Breeding Low Methanogenic Forages Utilizing Haplotype Variation.</title>
        <authorList>
            <person name="Kaur P."/>
            <person name="Appels R."/>
            <person name="Bayer P.E."/>
            <person name="Keeble-Gagnere G."/>
            <person name="Wang J."/>
            <person name="Hirakawa H."/>
            <person name="Shirasawa K."/>
            <person name="Vercoe P."/>
            <person name="Stefanova K."/>
            <person name="Durmic Z."/>
            <person name="Nichols P."/>
            <person name="Revell C."/>
            <person name="Isobe S.N."/>
            <person name="Edwards D."/>
            <person name="Erskine W."/>
        </authorList>
    </citation>
    <scope>NUCLEOTIDE SEQUENCE [LARGE SCALE GENOMIC DNA]</scope>
    <source>
        <strain evidence="26">cv. Daliak</strain>
    </source>
</reference>
<keyword evidence="5 22" id="KW-1003">Cell membrane</keyword>
<dbReference type="Pfam" id="PF03552">
    <property type="entry name" value="Cellulose_synt"/>
    <property type="match status" value="1"/>
</dbReference>
<keyword evidence="9 22" id="KW-0479">Metal-binding</keyword>
<dbReference type="InterPro" id="IPR005150">
    <property type="entry name" value="Cellulose_synth"/>
</dbReference>
<feature type="compositionally biased region" description="Acidic residues" evidence="23">
    <location>
        <begin position="100"/>
        <end position="111"/>
    </location>
</feature>
<evidence type="ECO:0000256" key="13">
    <source>
        <dbReference type="ARBA" id="ARBA00022989"/>
    </source>
</evidence>
<dbReference type="EC" id="2.4.1.12" evidence="22"/>
<comment type="cofactor">
    <cofactor evidence="22">
        <name>Zn(2+)</name>
        <dbReference type="ChEBI" id="CHEBI:29105"/>
    </cofactor>
    <text evidence="22">Binds 2 Zn(2+) ions per subunit.</text>
</comment>
<evidence type="ECO:0000256" key="12">
    <source>
        <dbReference type="ARBA" id="ARBA00022916"/>
    </source>
</evidence>
<dbReference type="OrthoDB" id="72851at2759"/>
<evidence type="ECO:0000256" key="11">
    <source>
        <dbReference type="ARBA" id="ARBA00022833"/>
    </source>
</evidence>
<feature type="compositionally biased region" description="Polar residues" evidence="23">
    <location>
        <begin position="113"/>
        <end position="123"/>
    </location>
</feature>
<feature type="domain" description="RING-type" evidence="24">
    <location>
        <begin position="39"/>
        <end position="85"/>
    </location>
</feature>
<dbReference type="InterPro" id="IPR013083">
    <property type="entry name" value="Znf_RING/FYVE/PHD"/>
</dbReference>
<proteinExistence type="inferred from homology"/>
<dbReference type="SUPFAM" id="SSF57850">
    <property type="entry name" value="RING/U-box"/>
    <property type="match status" value="1"/>
</dbReference>
<comment type="similarity">
    <text evidence="4 22">Belongs to the glycosyltransferase 2 family. Plant cellulose synthase subfamily.</text>
</comment>
<evidence type="ECO:0000256" key="7">
    <source>
        <dbReference type="ARBA" id="ARBA00022679"/>
    </source>
</evidence>
<evidence type="ECO:0000256" key="18">
    <source>
        <dbReference type="ARBA" id="ARBA00048682"/>
    </source>
</evidence>
<keyword evidence="12 22" id="KW-0135">Cellulose biosynthesis</keyword>
<evidence type="ECO:0000256" key="2">
    <source>
        <dbReference type="ARBA" id="ARBA00004651"/>
    </source>
</evidence>
<dbReference type="PROSITE" id="PS50089">
    <property type="entry name" value="ZF_RING_2"/>
    <property type="match status" value="1"/>
</dbReference>
<dbReference type="PANTHER" id="PTHR13301">
    <property type="entry name" value="X-BOX TRANSCRIPTION FACTOR-RELATED"/>
    <property type="match status" value="1"/>
</dbReference>
<dbReference type="FunFam" id="3.30.40.10:FF:000031">
    <property type="entry name" value="Cellulose synthase"/>
    <property type="match status" value="1"/>
</dbReference>